<dbReference type="InterPro" id="IPR027417">
    <property type="entry name" value="P-loop_NTPase"/>
</dbReference>
<evidence type="ECO:0000256" key="3">
    <source>
        <dbReference type="ARBA" id="ARBA00022692"/>
    </source>
</evidence>
<evidence type="ECO:0000256" key="5">
    <source>
        <dbReference type="ARBA" id="ARBA00022840"/>
    </source>
</evidence>
<keyword evidence="7" id="KW-0472">Membrane</keyword>
<dbReference type="PANTHER" id="PTHR24223">
    <property type="entry name" value="ATP-BINDING CASSETTE SUB-FAMILY C"/>
    <property type="match status" value="1"/>
</dbReference>
<dbReference type="Pfam" id="PF00664">
    <property type="entry name" value="ABC_membrane"/>
    <property type="match status" value="1"/>
</dbReference>
<organism evidence="9 10">
    <name type="scientific">Ensete ventricosum</name>
    <name type="common">Abyssinian banana</name>
    <name type="synonym">Musa ensete</name>
    <dbReference type="NCBI Taxonomy" id="4639"/>
    <lineage>
        <taxon>Eukaryota</taxon>
        <taxon>Viridiplantae</taxon>
        <taxon>Streptophyta</taxon>
        <taxon>Embryophyta</taxon>
        <taxon>Tracheophyta</taxon>
        <taxon>Spermatophyta</taxon>
        <taxon>Magnoliopsida</taxon>
        <taxon>Liliopsida</taxon>
        <taxon>Zingiberales</taxon>
        <taxon>Musaceae</taxon>
        <taxon>Ensete</taxon>
    </lineage>
</organism>
<feature type="domain" description="ABC transmembrane type-1" evidence="8">
    <location>
        <begin position="44"/>
        <end position="230"/>
    </location>
</feature>
<dbReference type="GO" id="GO:0005524">
    <property type="term" value="F:ATP binding"/>
    <property type="evidence" value="ECO:0007669"/>
    <property type="project" value="UniProtKB-KW"/>
</dbReference>
<dbReference type="InterPro" id="IPR036640">
    <property type="entry name" value="ABC1_TM_sf"/>
</dbReference>
<dbReference type="GO" id="GO:0140359">
    <property type="term" value="F:ABC-type transporter activity"/>
    <property type="evidence" value="ECO:0007669"/>
    <property type="project" value="InterPro"/>
</dbReference>
<evidence type="ECO:0000256" key="7">
    <source>
        <dbReference type="ARBA" id="ARBA00023136"/>
    </source>
</evidence>
<dbReference type="EMBL" id="AMZH03000185">
    <property type="protein sequence ID" value="RRT85055.1"/>
    <property type="molecule type" value="Genomic_DNA"/>
</dbReference>
<dbReference type="Gene3D" id="1.20.1560.10">
    <property type="entry name" value="ABC transporter type 1, transmembrane domain"/>
    <property type="match status" value="2"/>
</dbReference>
<dbReference type="GO" id="GO:0016020">
    <property type="term" value="C:membrane"/>
    <property type="evidence" value="ECO:0007669"/>
    <property type="project" value="UniProtKB-SubCell"/>
</dbReference>
<name>A0A427B993_ENSVE</name>
<comment type="caution">
    <text evidence="9">The sequence shown here is derived from an EMBL/GenBank/DDBJ whole genome shotgun (WGS) entry which is preliminary data.</text>
</comment>
<evidence type="ECO:0000256" key="2">
    <source>
        <dbReference type="ARBA" id="ARBA00022448"/>
    </source>
</evidence>
<dbReference type="PROSITE" id="PS50929">
    <property type="entry name" value="ABC_TM1F"/>
    <property type="match status" value="1"/>
</dbReference>
<gene>
    <name evidence="9" type="ORF">B296_00000778</name>
</gene>
<evidence type="ECO:0000313" key="10">
    <source>
        <dbReference type="Proteomes" id="UP000287651"/>
    </source>
</evidence>
<dbReference type="InterPro" id="IPR011527">
    <property type="entry name" value="ABC1_TM_dom"/>
</dbReference>
<evidence type="ECO:0000256" key="4">
    <source>
        <dbReference type="ARBA" id="ARBA00022741"/>
    </source>
</evidence>
<dbReference type="Pfam" id="PF00005">
    <property type="entry name" value="ABC_tran"/>
    <property type="match status" value="1"/>
</dbReference>
<accession>A0A427B993</accession>
<comment type="subcellular location">
    <subcellularLocation>
        <location evidence="1">Membrane</location>
        <topology evidence="1">Multi-pass membrane protein</topology>
    </subcellularLocation>
</comment>
<evidence type="ECO:0000313" key="9">
    <source>
        <dbReference type="EMBL" id="RRT85055.1"/>
    </source>
</evidence>
<dbReference type="InterPro" id="IPR050173">
    <property type="entry name" value="ABC_transporter_C-like"/>
</dbReference>
<keyword evidence="5" id="KW-0067">ATP-binding</keyword>
<evidence type="ECO:0000259" key="8">
    <source>
        <dbReference type="PROSITE" id="PS50929"/>
    </source>
</evidence>
<protein>
    <recommendedName>
        <fullName evidence="8">ABC transmembrane type-1 domain-containing protein</fullName>
    </recommendedName>
</protein>
<dbReference type="GO" id="GO:0016887">
    <property type="term" value="F:ATP hydrolysis activity"/>
    <property type="evidence" value="ECO:0007669"/>
    <property type="project" value="InterPro"/>
</dbReference>
<proteinExistence type="predicted"/>
<dbReference type="InterPro" id="IPR044726">
    <property type="entry name" value="ABCC_6TM_D2"/>
</dbReference>
<dbReference type="Gene3D" id="3.40.50.300">
    <property type="entry name" value="P-loop containing nucleotide triphosphate hydrolases"/>
    <property type="match status" value="1"/>
</dbReference>
<dbReference type="SUPFAM" id="SSF90123">
    <property type="entry name" value="ABC transporter transmembrane region"/>
    <property type="match status" value="1"/>
</dbReference>
<keyword evidence="6" id="KW-1133">Transmembrane helix</keyword>
<dbReference type="SUPFAM" id="SSF52540">
    <property type="entry name" value="P-loop containing nucleoside triphosphate hydrolases"/>
    <property type="match status" value="1"/>
</dbReference>
<evidence type="ECO:0000256" key="1">
    <source>
        <dbReference type="ARBA" id="ARBA00004141"/>
    </source>
</evidence>
<dbReference type="PANTHER" id="PTHR24223:SF165">
    <property type="entry name" value="ABC TRANSPORTER C FAMILY MEMBER 15-RELATED"/>
    <property type="match status" value="1"/>
</dbReference>
<dbReference type="AlphaFoldDB" id="A0A427B993"/>
<dbReference type="CDD" id="cd18580">
    <property type="entry name" value="ABC_6TM_ABCC_D2"/>
    <property type="match status" value="1"/>
</dbReference>
<reference evidence="9 10" key="1">
    <citation type="journal article" date="2014" name="Agronomy (Basel)">
        <title>A Draft Genome Sequence for Ensete ventricosum, the Drought-Tolerant Tree Against Hunger.</title>
        <authorList>
            <person name="Harrison J."/>
            <person name="Moore K.A."/>
            <person name="Paszkiewicz K."/>
            <person name="Jones T."/>
            <person name="Grant M."/>
            <person name="Ambacheew D."/>
            <person name="Muzemil S."/>
            <person name="Studholme D.J."/>
        </authorList>
    </citation>
    <scope>NUCLEOTIDE SEQUENCE [LARGE SCALE GENOMIC DNA]</scope>
</reference>
<sequence>MDNRGRLIQDEEREKGSVSKDILQVASNYWMAWASPSSTTTESAMLHSVLRAPMSFFDSTPSGRILNRASTDQSVLDLELAANLAWCAFSVIQILGTIAVMSQQYYIPTARELARLSEIQRSPILHHFAESFSGATTIRAFGQKDRFSNTNLDLIDNYSRTWFHEFSAVEWLSFRLDLLSNFVFAFSLILLVNLPEGFFSPSVAGLAVTYGLNLNSQLATIIWFICNIETTMISVERILQYSRIPSEAPVLIEGCRPPTNWPQVGTICFKNLEVRYAEHLPSVLKNITCTVPGRKQVGIVGRTGSGKSTLIQALFRIVEPREGTIQIDDGTVRGNLDPFEEYSDSRIWEASFFFKPKIFII</sequence>
<keyword evidence="2" id="KW-0813">Transport</keyword>
<keyword evidence="4" id="KW-0547">Nucleotide-binding</keyword>
<dbReference type="Proteomes" id="UP000287651">
    <property type="component" value="Unassembled WGS sequence"/>
</dbReference>
<dbReference type="InterPro" id="IPR003439">
    <property type="entry name" value="ABC_transporter-like_ATP-bd"/>
</dbReference>
<keyword evidence="3" id="KW-0812">Transmembrane</keyword>
<evidence type="ECO:0000256" key="6">
    <source>
        <dbReference type="ARBA" id="ARBA00022989"/>
    </source>
</evidence>